<reference evidence="1" key="1">
    <citation type="submission" date="2013-12" db="EMBL/GenBank/DDBJ databases">
        <title>A Varibaculum cambriense genome reconstructed from a premature infant gut community with otherwise low bacterial novelty that shifts toward anaerobic metabolism during the third week of life.</title>
        <authorList>
            <person name="Brown C.T."/>
            <person name="Sharon I."/>
            <person name="Thomas B.C."/>
            <person name="Castelle C.J."/>
            <person name="Morowitz M.J."/>
            <person name="Banfield J.F."/>
        </authorList>
    </citation>
    <scope>NUCLEOTIDE SEQUENCE</scope>
</reference>
<evidence type="ECO:0000313" key="1">
    <source>
        <dbReference type="EMBL" id="ETJ29502.1"/>
    </source>
</evidence>
<dbReference type="AlphaFoldDB" id="W1XGT4"/>
<comment type="caution">
    <text evidence="1">The sequence shown here is derived from an EMBL/GenBank/DDBJ whole genome shotgun (WGS) entry which is preliminary data.</text>
</comment>
<accession>W1XGT4</accession>
<organism evidence="1">
    <name type="scientific">human gut metagenome</name>
    <dbReference type="NCBI Taxonomy" id="408170"/>
    <lineage>
        <taxon>unclassified sequences</taxon>
        <taxon>metagenomes</taxon>
        <taxon>organismal metagenomes</taxon>
    </lineage>
</organism>
<proteinExistence type="predicted"/>
<protein>
    <submittedName>
        <fullName evidence="1">Uncharacterized protein</fullName>
    </submittedName>
</protein>
<feature type="non-terminal residue" evidence="1">
    <location>
        <position position="1"/>
    </location>
</feature>
<sequence>QIKDSDIASVKRLILKNNLARIPYQLC</sequence>
<name>W1XGT4_9ZZZZ</name>
<gene>
    <name evidence="1" type="ORF">Q604_UNBC15970G0001</name>
</gene>
<dbReference type="EMBL" id="AZMM01015970">
    <property type="protein sequence ID" value="ETJ29502.1"/>
    <property type="molecule type" value="Genomic_DNA"/>
</dbReference>